<accession>A0A547PP35</accession>
<protein>
    <submittedName>
        <fullName evidence="7">Sugar ABC transporter ATP-binding protein</fullName>
    </submittedName>
</protein>
<feature type="domain" description="ABC transporter" evidence="6">
    <location>
        <begin position="273"/>
        <end position="520"/>
    </location>
</feature>
<evidence type="ECO:0000256" key="1">
    <source>
        <dbReference type="ARBA" id="ARBA00022448"/>
    </source>
</evidence>
<keyword evidence="1" id="KW-0813">Transport</keyword>
<dbReference type="PROSITE" id="PS50893">
    <property type="entry name" value="ABC_TRANSPORTER_2"/>
    <property type="match status" value="2"/>
</dbReference>
<dbReference type="SMART" id="SM00382">
    <property type="entry name" value="AAA"/>
    <property type="match status" value="2"/>
</dbReference>
<dbReference type="AlphaFoldDB" id="A0A547PP35"/>
<dbReference type="Pfam" id="PF00005">
    <property type="entry name" value="ABC_tran"/>
    <property type="match status" value="2"/>
</dbReference>
<gene>
    <name evidence="7" type="ORF">FEV53_14960</name>
</gene>
<dbReference type="InterPro" id="IPR003593">
    <property type="entry name" value="AAA+_ATPase"/>
</dbReference>
<reference evidence="7 8" key="1">
    <citation type="submission" date="2019-06" db="EMBL/GenBank/DDBJ databases">
        <title>Paenimaribius caenipelagi gen. nov., sp. nov., isolated from a tidal flat.</title>
        <authorList>
            <person name="Yoon J.-H."/>
        </authorList>
    </citation>
    <scope>NUCLEOTIDE SEQUENCE [LARGE SCALE GENOMIC DNA]</scope>
    <source>
        <strain evidence="7 8">JBTF-M29</strain>
    </source>
</reference>
<name>A0A547PP35_9RHOB</name>
<keyword evidence="3" id="KW-0677">Repeat</keyword>
<comment type="caution">
    <text evidence="7">The sequence shown here is derived from an EMBL/GenBank/DDBJ whole genome shotgun (WGS) entry which is preliminary data.</text>
</comment>
<dbReference type="InterPro" id="IPR017871">
    <property type="entry name" value="ABC_transporter-like_CS"/>
</dbReference>
<evidence type="ECO:0000259" key="6">
    <source>
        <dbReference type="PROSITE" id="PS50893"/>
    </source>
</evidence>
<keyword evidence="5 7" id="KW-0067">ATP-binding</keyword>
<dbReference type="PANTHER" id="PTHR43790:SF9">
    <property type="entry name" value="GALACTOFURANOSE TRANSPORTER ATP-BINDING PROTEIN YTFR"/>
    <property type="match status" value="1"/>
</dbReference>
<dbReference type="CDD" id="cd03215">
    <property type="entry name" value="ABC_Carb_Monos_II"/>
    <property type="match status" value="1"/>
</dbReference>
<proteinExistence type="predicted"/>
<evidence type="ECO:0000313" key="8">
    <source>
        <dbReference type="Proteomes" id="UP000318590"/>
    </source>
</evidence>
<dbReference type="Proteomes" id="UP000318590">
    <property type="component" value="Unassembled WGS sequence"/>
</dbReference>
<evidence type="ECO:0000256" key="5">
    <source>
        <dbReference type="ARBA" id="ARBA00022840"/>
    </source>
</evidence>
<dbReference type="InterPro" id="IPR050107">
    <property type="entry name" value="ABC_carbohydrate_import_ATPase"/>
</dbReference>
<evidence type="ECO:0000256" key="4">
    <source>
        <dbReference type="ARBA" id="ARBA00022741"/>
    </source>
</evidence>
<organism evidence="7 8">
    <name type="scientific">Palleronia caenipelagi</name>
    <dbReference type="NCBI Taxonomy" id="2489174"/>
    <lineage>
        <taxon>Bacteria</taxon>
        <taxon>Pseudomonadati</taxon>
        <taxon>Pseudomonadota</taxon>
        <taxon>Alphaproteobacteria</taxon>
        <taxon>Rhodobacterales</taxon>
        <taxon>Roseobacteraceae</taxon>
        <taxon>Palleronia</taxon>
    </lineage>
</organism>
<sequence length="520" mass="56719">MAPARPVEGGKMNSSIPPVLKLTRISRSFGKVKAVNNISLEIAKGEVIGLTGENGAGKSTLLKILAGIERPDEGTMEINGKVANFRSPNDAFRAGVGVVHQEQSLFTNLTIAENIDQQNTARPGLSRFGCQDWGRINREAAAVLKKIGVDLDPRTRVGDLSFVDRQMVEIARAVCVEADGQGTPLIILDEPTAVLEQAEVEVLEREIRKLREFASVIFVSHRLDEVLRICDRVLVMRHGVLTSDRSTRGVTRDELFRAMVDEAPTIEAHPRSGRPRDLKPAIEVRNLSRAGVFRDISFAAYSGRITALVGTNGSGRGALMRAIFGAVAHDAGTIVVEGRDVSHWSIREAVQAGLAYVPAERKTEGMIGGYSGTRNIALVHRGDAMIGPFLRPRRLEKTAQGWFDRLDVNPNDIAQPLDQFSGGNQQKVVLAKWLNSPDLKVLMLDHPLRGLDVGVSQTVNAEIRQACEHGTAVILIPDTIEEALELADEIFVMRDGQLSAHHDMSLASDLAIKEIVAEMV</sequence>
<dbReference type="InterPro" id="IPR003439">
    <property type="entry name" value="ABC_transporter-like_ATP-bd"/>
</dbReference>
<dbReference type="GO" id="GO:0016887">
    <property type="term" value="F:ATP hydrolysis activity"/>
    <property type="evidence" value="ECO:0007669"/>
    <property type="project" value="InterPro"/>
</dbReference>
<dbReference type="CDD" id="cd03216">
    <property type="entry name" value="ABC_Carb_Monos_I"/>
    <property type="match status" value="1"/>
</dbReference>
<keyword evidence="2" id="KW-0762">Sugar transport</keyword>
<evidence type="ECO:0000313" key="7">
    <source>
        <dbReference type="EMBL" id="TRD15885.1"/>
    </source>
</evidence>
<dbReference type="OrthoDB" id="39350at2"/>
<dbReference type="Gene3D" id="3.40.50.300">
    <property type="entry name" value="P-loop containing nucleotide triphosphate hydrolases"/>
    <property type="match status" value="2"/>
</dbReference>
<evidence type="ECO:0000256" key="2">
    <source>
        <dbReference type="ARBA" id="ARBA00022597"/>
    </source>
</evidence>
<dbReference type="PANTHER" id="PTHR43790">
    <property type="entry name" value="CARBOHYDRATE TRANSPORT ATP-BINDING PROTEIN MG119-RELATED"/>
    <property type="match status" value="1"/>
</dbReference>
<dbReference type="PROSITE" id="PS00211">
    <property type="entry name" value="ABC_TRANSPORTER_1"/>
    <property type="match status" value="1"/>
</dbReference>
<keyword evidence="4" id="KW-0547">Nucleotide-binding</keyword>
<evidence type="ECO:0000256" key="3">
    <source>
        <dbReference type="ARBA" id="ARBA00022737"/>
    </source>
</evidence>
<dbReference type="GO" id="GO:0005524">
    <property type="term" value="F:ATP binding"/>
    <property type="evidence" value="ECO:0007669"/>
    <property type="project" value="UniProtKB-KW"/>
</dbReference>
<keyword evidence="8" id="KW-1185">Reference proteome</keyword>
<feature type="domain" description="ABC transporter" evidence="6">
    <location>
        <begin position="20"/>
        <end position="263"/>
    </location>
</feature>
<dbReference type="SUPFAM" id="SSF52540">
    <property type="entry name" value="P-loop containing nucleoside triphosphate hydrolases"/>
    <property type="match status" value="2"/>
</dbReference>
<dbReference type="InterPro" id="IPR027417">
    <property type="entry name" value="P-loop_NTPase"/>
</dbReference>
<dbReference type="EMBL" id="VFSV01000033">
    <property type="protein sequence ID" value="TRD15885.1"/>
    <property type="molecule type" value="Genomic_DNA"/>
</dbReference>